<proteinExistence type="predicted"/>
<dbReference type="RefSeq" id="WP_114002870.1">
    <property type="nucleotide sequence ID" value="NZ_PSQG01000040.1"/>
</dbReference>
<evidence type="ECO:0000256" key="1">
    <source>
        <dbReference type="SAM" id="Phobius"/>
    </source>
</evidence>
<accession>A0A367FVH5</accession>
<protein>
    <submittedName>
        <fullName evidence="3">Histidine kinase</fullName>
    </submittedName>
</protein>
<reference evidence="3 4" key="1">
    <citation type="submission" date="2018-02" db="EMBL/GenBank/DDBJ databases">
        <title>Complete genome sequencing of Faecalibacterium prausnitzii strains isolated from the human gut.</title>
        <authorList>
            <person name="Fitzgerald B.C."/>
            <person name="Shkoporov A.N."/>
            <person name="Ross P.R."/>
            <person name="Hill C."/>
        </authorList>
    </citation>
    <scope>NUCLEOTIDE SEQUENCE [LARGE SCALE GENOMIC DNA]</scope>
    <source>
        <strain evidence="3 4">APC942/31-1</strain>
    </source>
</reference>
<dbReference type="Proteomes" id="UP000253208">
    <property type="component" value="Unassembled WGS sequence"/>
</dbReference>
<keyword evidence="1" id="KW-1133">Transmembrane helix</keyword>
<dbReference type="Pfam" id="PF14501">
    <property type="entry name" value="HATPase_c_5"/>
    <property type="match status" value="1"/>
</dbReference>
<keyword evidence="1" id="KW-0472">Membrane</keyword>
<evidence type="ECO:0000313" key="3">
    <source>
        <dbReference type="EMBL" id="RCH41639.1"/>
    </source>
</evidence>
<dbReference type="PANTHER" id="PTHR40448">
    <property type="entry name" value="TWO-COMPONENT SENSOR HISTIDINE KINASE"/>
    <property type="match status" value="1"/>
</dbReference>
<feature type="domain" description="Sensor histidine kinase NatK-like C-terminal" evidence="2">
    <location>
        <begin position="173"/>
        <end position="268"/>
    </location>
</feature>
<gene>
    <name evidence="3" type="ORF">C4886_17205</name>
</gene>
<dbReference type="InterPro" id="IPR036890">
    <property type="entry name" value="HATPase_C_sf"/>
</dbReference>
<dbReference type="CDD" id="cd16935">
    <property type="entry name" value="HATPase_AgrC-ComD-like"/>
    <property type="match status" value="1"/>
</dbReference>
<organism evidence="3 4">
    <name type="scientific">Blautia obeum</name>
    <dbReference type="NCBI Taxonomy" id="40520"/>
    <lineage>
        <taxon>Bacteria</taxon>
        <taxon>Bacillati</taxon>
        <taxon>Bacillota</taxon>
        <taxon>Clostridia</taxon>
        <taxon>Lachnospirales</taxon>
        <taxon>Lachnospiraceae</taxon>
        <taxon>Blautia</taxon>
    </lineage>
</organism>
<dbReference type="GO" id="GO:0016301">
    <property type="term" value="F:kinase activity"/>
    <property type="evidence" value="ECO:0007669"/>
    <property type="project" value="UniProtKB-KW"/>
</dbReference>
<dbReference type="AlphaFoldDB" id="A0A367FVH5"/>
<keyword evidence="1" id="KW-0812">Transmembrane</keyword>
<keyword evidence="3" id="KW-0418">Kinase</keyword>
<evidence type="ECO:0000259" key="2">
    <source>
        <dbReference type="Pfam" id="PF14501"/>
    </source>
</evidence>
<dbReference type="SUPFAM" id="SSF55874">
    <property type="entry name" value="ATPase domain of HSP90 chaperone/DNA topoisomerase II/histidine kinase"/>
    <property type="match status" value="1"/>
</dbReference>
<dbReference type="Gene3D" id="3.30.565.10">
    <property type="entry name" value="Histidine kinase-like ATPase, C-terminal domain"/>
    <property type="match status" value="1"/>
</dbReference>
<sequence>MKRGFTILFIELFCVQASLFLGALLQEYALFCQIMLLFFLALTYRRIYLLARRSLKNAQEEAKFQAIQKQEQLQKEQEQLFVSRKQETLEFQQSTIRKLETLQNYLKTNEYDKIQDYLPAITDDFQRERFHPICQDSLINAILADKRFLAMQKNIKVTYEVLLPEKSNIPSSELSSIFFNLLDNGIESCNASGSEAPFISVTSKMSAGFLTVHMQNSKDPARPFNHKTSKKDILNHGFGLSIIEDICEKNDGSCQWIDNGDTFDSVVMLRYQ</sequence>
<dbReference type="InterPro" id="IPR032834">
    <property type="entry name" value="NatK-like_C"/>
</dbReference>
<name>A0A367FVH5_9FIRM</name>
<keyword evidence="3" id="KW-0808">Transferase</keyword>
<evidence type="ECO:0000313" key="4">
    <source>
        <dbReference type="Proteomes" id="UP000253208"/>
    </source>
</evidence>
<comment type="caution">
    <text evidence="3">The sequence shown here is derived from an EMBL/GenBank/DDBJ whole genome shotgun (WGS) entry which is preliminary data.</text>
</comment>
<feature type="transmembrane region" description="Helical" evidence="1">
    <location>
        <begin position="5"/>
        <end position="22"/>
    </location>
</feature>
<dbReference type="GO" id="GO:0042802">
    <property type="term" value="F:identical protein binding"/>
    <property type="evidence" value="ECO:0007669"/>
    <property type="project" value="TreeGrafter"/>
</dbReference>
<dbReference type="PANTHER" id="PTHR40448:SF1">
    <property type="entry name" value="TWO-COMPONENT SENSOR HISTIDINE KINASE"/>
    <property type="match status" value="1"/>
</dbReference>
<dbReference type="EMBL" id="PSQG01000040">
    <property type="protein sequence ID" value="RCH41639.1"/>
    <property type="molecule type" value="Genomic_DNA"/>
</dbReference>